<sequence>MTEALTLPSLETPMRMSPLAFLQAVLIAWLTGELSDAMAGRVTPLGRRRAHRYYCTSAGGRAGLILKNNTDIQPYPSHPFGSHDKWWQRL</sequence>
<organism evidence="1 2">
    <name type="scientific">Pleurostoma richardsiae</name>
    <dbReference type="NCBI Taxonomy" id="41990"/>
    <lineage>
        <taxon>Eukaryota</taxon>
        <taxon>Fungi</taxon>
        <taxon>Dikarya</taxon>
        <taxon>Ascomycota</taxon>
        <taxon>Pezizomycotina</taxon>
        <taxon>Sordariomycetes</taxon>
        <taxon>Sordariomycetidae</taxon>
        <taxon>Calosphaeriales</taxon>
        <taxon>Pleurostomataceae</taxon>
        <taxon>Pleurostoma</taxon>
    </lineage>
</organism>
<dbReference type="Proteomes" id="UP001174694">
    <property type="component" value="Unassembled WGS sequence"/>
</dbReference>
<name>A0AA38R4Z3_9PEZI</name>
<evidence type="ECO:0000313" key="2">
    <source>
        <dbReference type="Proteomes" id="UP001174694"/>
    </source>
</evidence>
<dbReference type="AlphaFoldDB" id="A0AA38R4Z3"/>
<dbReference type="EMBL" id="JANBVO010000048">
    <property type="protein sequence ID" value="KAJ9133740.1"/>
    <property type="molecule type" value="Genomic_DNA"/>
</dbReference>
<reference evidence="1" key="1">
    <citation type="submission" date="2022-07" db="EMBL/GenBank/DDBJ databases">
        <title>Fungi with potential for degradation of polypropylene.</title>
        <authorList>
            <person name="Gostincar C."/>
        </authorList>
    </citation>
    <scope>NUCLEOTIDE SEQUENCE</scope>
    <source>
        <strain evidence="1">EXF-13308</strain>
    </source>
</reference>
<proteinExistence type="predicted"/>
<comment type="caution">
    <text evidence="1">The sequence shown here is derived from an EMBL/GenBank/DDBJ whole genome shotgun (WGS) entry which is preliminary data.</text>
</comment>
<keyword evidence="2" id="KW-1185">Reference proteome</keyword>
<accession>A0AA38R4Z3</accession>
<gene>
    <name evidence="1" type="ORF">NKR23_g10628</name>
</gene>
<protein>
    <submittedName>
        <fullName evidence="1">Uncharacterized protein</fullName>
    </submittedName>
</protein>
<evidence type="ECO:0000313" key="1">
    <source>
        <dbReference type="EMBL" id="KAJ9133740.1"/>
    </source>
</evidence>